<dbReference type="RefSeq" id="WP_184228812.1">
    <property type="nucleotide sequence ID" value="NZ_JACHDE010000034.1"/>
</dbReference>
<dbReference type="InterPro" id="IPR009962">
    <property type="entry name" value="DUF1488"/>
</dbReference>
<dbReference type="SUPFAM" id="SSF160272">
    <property type="entry name" value="Shew3726-like"/>
    <property type="match status" value="1"/>
</dbReference>
<reference evidence="1 2" key="1">
    <citation type="submission" date="2020-08" db="EMBL/GenBank/DDBJ databases">
        <title>Genomic Encyclopedia of Type Strains, Phase IV (KMG-V): Genome sequencing to study the core and pangenomes of soil and plant-associated prokaryotes.</title>
        <authorList>
            <person name="Whitman W."/>
        </authorList>
    </citation>
    <scope>NUCLEOTIDE SEQUENCE [LARGE SCALE GENOMIC DNA]</scope>
    <source>
        <strain evidence="1 2">JPY162</strain>
    </source>
</reference>
<dbReference type="EMBL" id="JACHDE010000034">
    <property type="protein sequence ID" value="MBB5405445.1"/>
    <property type="molecule type" value="Genomic_DNA"/>
</dbReference>
<proteinExistence type="predicted"/>
<dbReference type="Proteomes" id="UP000592820">
    <property type="component" value="Unassembled WGS sequence"/>
</dbReference>
<gene>
    <name evidence="1" type="ORF">HDG41_007541</name>
</gene>
<accession>A0A7W8LF63</accession>
<evidence type="ECO:0000313" key="2">
    <source>
        <dbReference type="Proteomes" id="UP000592820"/>
    </source>
</evidence>
<sequence>METAETVELAPQVLANRVGVAFSLVFQNRPVECMITIAALEAYFWLDPRAGDERILKTFRDGYGRIRAIAERRLLAHPAARLELTPADFSRP</sequence>
<organism evidence="1 2">
    <name type="scientific">Paraburkholderia youngii</name>
    <dbReference type="NCBI Taxonomy" id="2782701"/>
    <lineage>
        <taxon>Bacteria</taxon>
        <taxon>Pseudomonadati</taxon>
        <taxon>Pseudomonadota</taxon>
        <taxon>Betaproteobacteria</taxon>
        <taxon>Burkholderiales</taxon>
        <taxon>Burkholderiaceae</taxon>
        <taxon>Paraburkholderia</taxon>
    </lineage>
</organism>
<dbReference type="AlphaFoldDB" id="A0A7W8LF63"/>
<comment type="caution">
    <text evidence="1">The sequence shown here is derived from an EMBL/GenBank/DDBJ whole genome shotgun (WGS) entry which is preliminary data.</text>
</comment>
<name>A0A7W8LF63_9BURK</name>
<protein>
    <recommendedName>
        <fullName evidence="3">DUF1488 domain-containing protein</fullName>
    </recommendedName>
</protein>
<evidence type="ECO:0008006" key="3">
    <source>
        <dbReference type="Google" id="ProtNLM"/>
    </source>
</evidence>
<dbReference type="Pfam" id="PF07369">
    <property type="entry name" value="DUF1488"/>
    <property type="match status" value="1"/>
</dbReference>
<evidence type="ECO:0000313" key="1">
    <source>
        <dbReference type="EMBL" id="MBB5405445.1"/>
    </source>
</evidence>
<dbReference type="InterPro" id="IPR036692">
    <property type="entry name" value="Shew3726-like_sf"/>
</dbReference>